<feature type="chain" id="PRO_5043803902" description="Lipoprotein" evidence="2">
    <location>
        <begin position="27"/>
        <end position="190"/>
    </location>
</feature>
<feature type="region of interest" description="Disordered" evidence="1">
    <location>
        <begin position="27"/>
        <end position="67"/>
    </location>
</feature>
<reference evidence="3" key="1">
    <citation type="submission" date="2024-07" db="EMBL/GenBank/DDBJ databases">
        <title>Complete genome sequence of Verrucomicrobiaceae bacterium NT6N.</title>
        <authorList>
            <person name="Huang C."/>
            <person name="Takami H."/>
            <person name="Hamasaki K."/>
        </authorList>
    </citation>
    <scope>NUCLEOTIDE SEQUENCE</scope>
    <source>
        <strain evidence="3">NT6N</strain>
    </source>
</reference>
<feature type="compositionally biased region" description="Low complexity" evidence="1">
    <location>
        <begin position="27"/>
        <end position="41"/>
    </location>
</feature>
<evidence type="ECO:0000256" key="2">
    <source>
        <dbReference type="SAM" id="SignalP"/>
    </source>
</evidence>
<evidence type="ECO:0000313" key="3">
    <source>
        <dbReference type="EMBL" id="BDS06317.1"/>
    </source>
</evidence>
<gene>
    <name evidence="3" type="ORF">NT6N_13570</name>
</gene>
<keyword evidence="2" id="KW-0732">Signal</keyword>
<accession>A0AAT9FK42</accession>
<feature type="compositionally biased region" description="Basic and acidic residues" evidence="1">
    <location>
        <begin position="44"/>
        <end position="53"/>
    </location>
</feature>
<dbReference type="EMBL" id="AP026866">
    <property type="protein sequence ID" value="BDS06317.1"/>
    <property type="molecule type" value="Genomic_DNA"/>
</dbReference>
<sequence>MIKLLLSAAALSSCLCFTSCDPMVQAGSYSPSSSNQPRSGYDLGFRKGQHDGQRGLSRTPSRHSAAYSQADRGAFFRGYEAGYSKGIRPGSGGSNASNPSYGRPLTARNGVGSVTIMEGGRRVAVCRTASPNIERTRFISEQNQIVVKSRGSHGPATVELFDTRTGALRDKVLAFAIRNGQPRWAAGMQD</sequence>
<dbReference type="KEGG" id="osu:NT6N_13570"/>
<evidence type="ECO:0000256" key="1">
    <source>
        <dbReference type="SAM" id="MobiDB-lite"/>
    </source>
</evidence>
<protein>
    <recommendedName>
        <fullName evidence="4">Lipoprotein</fullName>
    </recommendedName>
</protein>
<feature type="signal peptide" evidence="2">
    <location>
        <begin position="1"/>
        <end position="26"/>
    </location>
</feature>
<proteinExistence type="predicted"/>
<name>A0AAT9FK42_9BACT</name>
<dbReference type="AlphaFoldDB" id="A0AAT9FK42"/>
<organism evidence="3">
    <name type="scientific">Oceaniferula spumae</name>
    <dbReference type="NCBI Taxonomy" id="2979115"/>
    <lineage>
        <taxon>Bacteria</taxon>
        <taxon>Pseudomonadati</taxon>
        <taxon>Verrucomicrobiota</taxon>
        <taxon>Verrucomicrobiia</taxon>
        <taxon>Verrucomicrobiales</taxon>
        <taxon>Verrucomicrobiaceae</taxon>
        <taxon>Oceaniferula</taxon>
    </lineage>
</organism>
<evidence type="ECO:0008006" key="4">
    <source>
        <dbReference type="Google" id="ProtNLM"/>
    </source>
</evidence>